<sequence length="88" mass="9442">MSAREVEELKLQGVIEAAQNPESQVSAEDAERELVSRARNAGIPAFQFDPDASPEQKRAQTKAVMPDAQPPPPPRPLLTSAPLLGNSP</sequence>
<feature type="compositionally biased region" description="Low complexity" evidence="1">
    <location>
        <begin position="77"/>
        <end position="88"/>
    </location>
</feature>
<dbReference type="Proteomes" id="UP000813444">
    <property type="component" value="Unassembled WGS sequence"/>
</dbReference>
<organism evidence="2 3">
    <name type="scientific">Stachybotrys elegans</name>
    <dbReference type="NCBI Taxonomy" id="80388"/>
    <lineage>
        <taxon>Eukaryota</taxon>
        <taxon>Fungi</taxon>
        <taxon>Dikarya</taxon>
        <taxon>Ascomycota</taxon>
        <taxon>Pezizomycotina</taxon>
        <taxon>Sordariomycetes</taxon>
        <taxon>Hypocreomycetidae</taxon>
        <taxon>Hypocreales</taxon>
        <taxon>Stachybotryaceae</taxon>
        <taxon>Stachybotrys</taxon>
    </lineage>
</organism>
<feature type="region of interest" description="Disordered" evidence="1">
    <location>
        <begin position="41"/>
        <end position="88"/>
    </location>
</feature>
<gene>
    <name evidence="2" type="ORF">B0I35DRAFT_419788</name>
</gene>
<reference evidence="2" key="1">
    <citation type="journal article" date="2021" name="Nat. Commun.">
        <title>Genetic determinants of endophytism in the Arabidopsis root mycobiome.</title>
        <authorList>
            <person name="Mesny F."/>
            <person name="Miyauchi S."/>
            <person name="Thiergart T."/>
            <person name="Pickel B."/>
            <person name="Atanasova L."/>
            <person name="Karlsson M."/>
            <person name="Huettel B."/>
            <person name="Barry K.W."/>
            <person name="Haridas S."/>
            <person name="Chen C."/>
            <person name="Bauer D."/>
            <person name="Andreopoulos W."/>
            <person name="Pangilinan J."/>
            <person name="LaButti K."/>
            <person name="Riley R."/>
            <person name="Lipzen A."/>
            <person name="Clum A."/>
            <person name="Drula E."/>
            <person name="Henrissat B."/>
            <person name="Kohler A."/>
            <person name="Grigoriev I.V."/>
            <person name="Martin F.M."/>
            <person name="Hacquard S."/>
        </authorList>
    </citation>
    <scope>NUCLEOTIDE SEQUENCE</scope>
    <source>
        <strain evidence="2">MPI-CAGE-CH-0235</strain>
    </source>
</reference>
<dbReference type="OrthoDB" id="5426277at2759"/>
<dbReference type="AlphaFoldDB" id="A0A8K0WY86"/>
<accession>A0A8K0WY86</accession>
<dbReference type="EMBL" id="JAGPNK010000001">
    <property type="protein sequence ID" value="KAH7329264.1"/>
    <property type="molecule type" value="Genomic_DNA"/>
</dbReference>
<name>A0A8K0WY86_9HYPO</name>
<keyword evidence="3" id="KW-1185">Reference proteome</keyword>
<evidence type="ECO:0000256" key="1">
    <source>
        <dbReference type="SAM" id="MobiDB-lite"/>
    </source>
</evidence>
<evidence type="ECO:0000313" key="3">
    <source>
        <dbReference type="Proteomes" id="UP000813444"/>
    </source>
</evidence>
<proteinExistence type="predicted"/>
<comment type="caution">
    <text evidence="2">The sequence shown here is derived from an EMBL/GenBank/DDBJ whole genome shotgun (WGS) entry which is preliminary data.</text>
</comment>
<evidence type="ECO:0000313" key="2">
    <source>
        <dbReference type="EMBL" id="KAH7329264.1"/>
    </source>
</evidence>
<protein>
    <submittedName>
        <fullName evidence="2">Uncharacterized protein</fullName>
    </submittedName>
</protein>